<evidence type="ECO:0000313" key="11">
    <source>
        <dbReference type="Proteomes" id="UP000567293"/>
    </source>
</evidence>
<keyword evidence="5 7" id="KW-0472">Membrane</keyword>
<dbReference type="EMBL" id="JACDQQ010002926">
    <property type="protein sequence ID" value="MBA0089312.1"/>
    <property type="molecule type" value="Genomic_DNA"/>
</dbReference>
<accession>A0A7V8T123</accession>
<keyword evidence="11" id="KW-1185">Reference proteome</keyword>
<keyword evidence="3 7" id="KW-0812">Transmembrane</keyword>
<dbReference type="AlphaFoldDB" id="A0A7V8T123"/>
<dbReference type="InterPro" id="IPR017800">
    <property type="entry name" value="ADOP"/>
</dbReference>
<dbReference type="Proteomes" id="UP000567293">
    <property type="component" value="Unassembled WGS sequence"/>
</dbReference>
<feature type="non-terminal residue" evidence="10">
    <location>
        <position position="1"/>
    </location>
</feature>
<dbReference type="GO" id="GO:0005886">
    <property type="term" value="C:plasma membrane"/>
    <property type="evidence" value="ECO:0007669"/>
    <property type="project" value="UniProtKB-SubCell"/>
</dbReference>
<keyword evidence="2" id="KW-1003">Cell membrane</keyword>
<feature type="transmembrane region" description="Helical" evidence="7">
    <location>
        <begin position="179"/>
        <end position="202"/>
    </location>
</feature>
<dbReference type="Pfam" id="PF02687">
    <property type="entry name" value="FtsX"/>
    <property type="match status" value="2"/>
</dbReference>
<dbReference type="InterPro" id="IPR050250">
    <property type="entry name" value="Macrolide_Exporter_MacB"/>
</dbReference>
<dbReference type="PANTHER" id="PTHR30572:SF4">
    <property type="entry name" value="ABC TRANSPORTER PERMEASE YTRF"/>
    <property type="match status" value="1"/>
</dbReference>
<evidence type="ECO:0000256" key="2">
    <source>
        <dbReference type="ARBA" id="ARBA00022475"/>
    </source>
</evidence>
<dbReference type="GO" id="GO:0022857">
    <property type="term" value="F:transmembrane transporter activity"/>
    <property type="evidence" value="ECO:0007669"/>
    <property type="project" value="TreeGrafter"/>
</dbReference>
<evidence type="ECO:0000256" key="7">
    <source>
        <dbReference type="SAM" id="Phobius"/>
    </source>
</evidence>
<gene>
    <name evidence="10" type="ORF">HRJ53_30340</name>
</gene>
<evidence type="ECO:0000256" key="5">
    <source>
        <dbReference type="ARBA" id="ARBA00023136"/>
    </source>
</evidence>
<evidence type="ECO:0000259" key="8">
    <source>
        <dbReference type="Pfam" id="PF02687"/>
    </source>
</evidence>
<dbReference type="NCBIfam" id="TIGR03434">
    <property type="entry name" value="ADOP"/>
    <property type="match status" value="1"/>
</dbReference>
<evidence type="ECO:0000259" key="9">
    <source>
        <dbReference type="Pfam" id="PF12704"/>
    </source>
</evidence>
<comment type="caution">
    <text evidence="10">The sequence shown here is derived from an EMBL/GenBank/DDBJ whole genome shotgun (WGS) entry which is preliminary data.</text>
</comment>
<protein>
    <submittedName>
        <fullName evidence="10">ABC transporter permease</fullName>
    </submittedName>
</protein>
<dbReference type="Pfam" id="PF12704">
    <property type="entry name" value="MacB_PCD"/>
    <property type="match status" value="2"/>
</dbReference>
<feature type="transmembrane region" description="Helical" evidence="7">
    <location>
        <begin position="265"/>
        <end position="289"/>
    </location>
</feature>
<keyword evidence="4 7" id="KW-1133">Transmembrane helix</keyword>
<feature type="domain" description="ABC3 transporter permease C-terminal" evidence="8">
    <location>
        <begin position="130"/>
        <end position="246"/>
    </location>
</feature>
<feature type="domain" description="MacB-like periplasmic core" evidence="9">
    <location>
        <begin position="1"/>
        <end position="87"/>
    </location>
</feature>
<feature type="transmembrane region" description="Helical" evidence="7">
    <location>
        <begin position="123"/>
        <end position="145"/>
    </location>
</feature>
<evidence type="ECO:0000313" key="10">
    <source>
        <dbReference type="EMBL" id="MBA0089312.1"/>
    </source>
</evidence>
<evidence type="ECO:0000256" key="6">
    <source>
        <dbReference type="ARBA" id="ARBA00038076"/>
    </source>
</evidence>
<dbReference type="InterPro" id="IPR025857">
    <property type="entry name" value="MacB_PCD"/>
</dbReference>
<sequence length="684" mass="74121">IISQEFWKREYNSNPNVLGQTLTIEGVISTIVGVMQPHFSPFYSEPIDLWIPINAASSRYSARIDHWLRPVARLKPGATIAQAQTEMDLVAKRLEQEYPATNKGVGAKVVPLHNDLYRFAGTYLYPLFGAVAFVLLIACVNVANLMQFRTETRRKEYALRVSLGAGRGRLVRQLLTESGLLAFSGGLLGIALTYGGIQLLIALAGDFPNSADVNIDGRVLRFTVGVCVATAVLFGLAPAIQASRPNLNVVLRETERNASTASSRVARYSLAVAEVALAMVLLVGAGLMINTMVHLQRVSPGFDYSRLLTMDIQLPEGGKYLERVRGGDMEKTLPTVTAFYQRVEEKVSGLPGVEAGALIGALPMRCCIEFYSFAILGHPAPPPENRPRAGYSEVSTNLFSMLKIPLLKGRLPDEHDTEAGPWVIVVNEALARKYFPNEEPIGQQILLRYEPYPVDEIRPRQIVGIVGNVKHFGLGEEAPPFVYAPYTQQPAVFPGGAARAHLHKAVLLRTAAGPRGGSTTLASAAKKAIGEIDPNQPVTNIMSMDEVLARSLGDWRFYMQFLGIFAGVAVLLAAVGIYGVMSYTVNERTREIGIRMALGAHRADVLGLIGQLWLKLTLLGVVLGGALAVALARLIGTFLYGVKPADPLTYGAVAVALAGIALLACYIPARRAVKVDPIVALRYE</sequence>
<feature type="domain" description="ABC3 transporter permease C-terminal" evidence="8">
    <location>
        <begin position="564"/>
        <end position="677"/>
    </location>
</feature>
<organism evidence="10 11">
    <name type="scientific">Candidatus Acidiferrum panamense</name>
    <dbReference type="NCBI Taxonomy" id="2741543"/>
    <lineage>
        <taxon>Bacteria</taxon>
        <taxon>Pseudomonadati</taxon>
        <taxon>Acidobacteriota</taxon>
        <taxon>Terriglobia</taxon>
        <taxon>Candidatus Acidiferrales</taxon>
        <taxon>Candidatus Acidiferrum</taxon>
    </lineage>
</organism>
<feature type="transmembrane region" description="Helical" evidence="7">
    <location>
        <begin position="222"/>
        <end position="244"/>
    </location>
</feature>
<comment type="similarity">
    <text evidence="6">Belongs to the ABC-4 integral membrane protein family.</text>
</comment>
<evidence type="ECO:0000256" key="4">
    <source>
        <dbReference type="ARBA" id="ARBA00022989"/>
    </source>
</evidence>
<comment type="subcellular location">
    <subcellularLocation>
        <location evidence="1">Cell membrane</location>
        <topology evidence="1">Multi-pass membrane protein</topology>
    </subcellularLocation>
</comment>
<reference evidence="10" key="1">
    <citation type="submission" date="2020-06" db="EMBL/GenBank/DDBJ databases">
        <title>Legume-microbial interactions unlock mineral nutrients during tropical forest succession.</title>
        <authorList>
            <person name="Epihov D.Z."/>
        </authorList>
    </citation>
    <scope>NUCLEOTIDE SEQUENCE [LARGE SCALE GENOMIC DNA]</scope>
    <source>
        <strain evidence="10">Pan2503</strain>
    </source>
</reference>
<feature type="domain" description="MacB-like periplasmic core" evidence="9">
    <location>
        <begin position="393"/>
        <end position="493"/>
    </location>
</feature>
<dbReference type="PANTHER" id="PTHR30572">
    <property type="entry name" value="MEMBRANE COMPONENT OF TRANSPORTER-RELATED"/>
    <property type="match status" value="1"/>
</dbReference>
<proteinExistence type="inferred from homology"/>
<evidence type="ECO:0000256" key="1">
    <source>
        <dbReference type="ARBA" id="ARBA00004651"/>
    </source>
</evidence>
<evidence type="ECO:0000256" key="3">
    <source>
        <dbReference type="ARBA" id="ARBA00022692"/>
    </source>
</evidence>
<dbReference type="InterPro" id="IPR003838">
    <property type="entry name" value="ABC3_permease_C"/>
</dbReference>
<feature type="transmembrane region" description="Helical" evidence="7">
    <location>
        <begin position="648"/>
        <end position="667"/>
    </location>
</feature>
<feature type="transmembrane region" description="Helical" evidence="7">
    <location>
        <begin position="616"/>
        <end position="642"/>
    </location>
</feature>
<name>A0A7V8T123_9BACT</name>
<feature type="transmembrane region" description="Helical" evidence="7">
    <location>
        <begin position="557"/>
        <end position="580"/>
    </location>
</feature>